<gene>
    <name evidence="4" type="ORF">DL764_010030</name>
</gene>
<reference evidence="4 5" key="1">
    <citation type="submission" date="2018-06" db="EMBL/GenBank/DDBJ databases">
        <title>Complete Genomes of Monosporascus.</title>
        <authorList>
            <person name="Robinson A.J."/>
            <person name="Natvig D.O."/>
        </authorList>
    </citation>
    <scope>NUCLEOTIDE SEQUENCE [LARGE SCALE GENOMIC DNA]</scope>
    <source>
        <strain evidence="4 5">CBS 110550</strain>
    </source>
</reference>
<evidence type="ECO:0008006" key="6">
    <source>
        <dbReference type="Google" id="ProtNLM"/>
    </source>
</evidence>
<dbReference type="InterPro" id="IPR031352">
    <property type="entry name" value="SesA"/>
</dbReference>
<dbReference type="Pfam" id="PF17107">
    <property type="entry name" value="SesA"/>
    <property type="match status" value="1"/>
</dbReference>
<protein>
    <recommendedName>
        <fullName evidence="6">NACHT-NTPase and P-loop NTPases N-terminal domain-containing protein</fullName>
    </recommendedName>
</protein>
<feature type="compositionally biased region" description="Polar residues" evidence="1">
    <location>
        <begin position="166"/>
        <end position="214"/>
    </location>
</feature>
<name>A0A4V1X8T5_9PEZI</name>
<organism evidence="4 5">
    <name type="scientific">Monosporascus ibericus</name>
    <dbReference type="NCBI Taxonomy" id="155417"/>
    <lineage>
        <taxon>Eukaryota</taxon>
        <taxon>Fungi</taxon>
        <taxon>Dikarya</taxon>
        <taxon>Ascomycota</taxon>
        <taxon>Pezizomycotina</taxon>
        <taxon>Sordariomycetes</taxon>
        <taxon>Xylariomycetidae</taxon>
        <taxon>Xylariales</taxon>
        <taxon>Xylariales incertae sedis</taxon>
        <taxon>Monosporascus</taxon>
    </lineage>
</organism>
<dbReference type="Proteomes" id="UP000293360">
    <property type="component" value="Unassembled WGS sequence"/>
</dbReference>
<keyword evidence="5" id="KW-1185">Reference proteome</keyword>
<accession>A0A4V1X8T5</accession>
<feature type="domain" description="NACHT-NTPase sigma" evidence="2">
    <location>
        <begin position="172"/>
        <end position="208"/>
    </location>
</feature>
<dbReference type="AlphaFoldDB" id="A0A4V1X8T5"/>
<comment type="caution">
    <text evidence="4">The sequence shown here is derived from an EMBL/GenBank/DDBJ whole genome shotgun (WGS) entry which is preliminary data.</text>
</comment>
<evidence type="ECO:0000259" key="2">
    <source>
        <dbReference type="Pfam" id="PF17106"/>
    </source>
</evidence>
<feature type="domain" description="NACHT-NTPase and P-loop NTPases N-terminal" evidence="3">
    <location>
        <begin position="15"/>
        <end position="133"/>
    </location>
</feature>
<evidence type="ECO:0000313" key="4">
    <source>
        <dbReference type="EMBL" id="RYO79301.1"/>
    </source>
</evidence>
<dbReference type="EMBL" id="QJNU01001124">
    <property type="protein sequence ID" value="RYO79301.1"/>
    <property type="molecule type" value="Genomic_DNA"/>
</dbReference>
<evidence type="ECO:0000313" key="5">
    <source>
        <dbReference type="Proteomes" id="UP000293360"/>
    </source>
</evidence>
<dbReference type="Pfam" id="PF17106">
    <property type="entry name" value="NACHT_sigma"/>
    <property type="match status" value="1"/>
</dbReference>
<dbReference type="InterPro" id="IPR031353">
    <property type="entry name" value="NACHT_sigma"/>
</dbReference>
<dbReference type="OrthoDB" id="674604at2759"/>
<evidence type="ECO:0000259" key="3">
    <source>
        <dbReference type="Pfam" id="PF17107"/>
    </source>
</evidence>
<evidence type="ECO:0000256" key="1">
    <source>
        <dbReference type="SAM" id="MobiDB-lite"/>
    </source>
</evidence>
<proteinExistence type="predicted"/>
<sequence length="222" mass="23849">MPGSEAIQVLSLARATIWSLKSVEEVHGDVGDAESLPPAFQEVAKHLQVVCDALETAQKQIRQRKDDGACAEMKPSLEECKGKAARLEKLFLTVVTSAAAQRMERYREAVREMGKGNRVETLMEDIMKDVKLLLTVDDEMKAAAESQLGALVEAMKEVSAIPPSLQDESPASGINNFGSGPQNVNAGNGIQNNSNGPGQQFINGTFHGFNSATSREPKNAPA</sequence>
<feature type="region of interest" description="Disordered" evidence="1">
    <location>
        <begin position="165"/>
        <end position="222"/>
    </location>
</feature>